<dbReference type="OrthoDB" id="1442218at2"/>
<sequence>MKKILFLSAISVVSLMYSQTNCDALKKENETLQSTNKTLTSENEYLKKVLEINKPILEIETENSSFKITKIVGNKAEKNITISFLIETKDENKKMTIEDISIVDVEGNEYKIDLYKSSKPFPELVMGVPMKLNFSFKDIQGEPLFIKLFKFKATAQSGKNSFDKKRSNLEFKDLKVSWN</sequence>
<reference evidence="2" key="1">
    <citation type="submission" date="2016-10" db="EMBL/GenBank/DDBJ databases">
        <authorList>
            <person name="Varghese N."/>
            <person name="Submissions S."/>
        </authorList>
    </citation>
    <scope>NUCLEOTIDE SEQUENCE [LARGE SCALE GENOMIC DNA]</scope>
    <source>
        <strain evidence="2">DSM 19482</strain>
    </source>
</reference>
<dbReference type="EMBL" id="FTPU01000006">
    <property type="protein sequence ID" value="SIT96132.1"/>
    <property type="molecule type" value="Genomic_DNA"/>
</dbReference>
<gene>
    <name evidence="1" type="ORF">SAMN05660493_00804</name>
</gene>
<name>A0A1U7PVZ8_9FLAO</name>
<accession>A0A1U7PVZ8</accession>
<dbReference type="RefSeq" id="WP_076782190.1">
    <property type="nucleotide sequence ID" value="NZ_FTPU01000006.1"/>
</dbReference>
<evidence type="ECO:0000313" key="1">
    <source>
        <dbReference type="EMBL" id="SIT96132.1"/>
    </source>
</evidence>
<dbReference type="Proteomes" id="UP000187261">
    <property type="component" value="Unassembled WGS sequence"/>
</dbReference>
<organism evidence="1 2">
    <name type="scientific">Epilithonimonas bovis DSM 19482</name>
    <dbReference type="NCBI Taxonomy" id="1121284"/>
    <lineage>
        <taxon>Bacteria</taxon>
        <taxon>Pseudomonadati</taxon>
        <taxon>Bacteroidota</taxon>
        <taxon>Flavobacteriia</taxon>
        <taxon>Flavobacteriales</taxon>
        <taxon>Weeksellaceae</taxon>
        <taxon>Chryseobacterium group</taxon>
        <taxon>Epilithonimonas</taxon>
    </lineage>
</organism>
<keyword evidence="2" id="KW-1185">Reference proteome</keyword>
<proteinExistence type="predicted"/>
<evidence type="ECO:0000313" key="2">
    <source>
        <dbReference type="Proteomes" id="UP000187261"/>
    </source>
</evidence>
<protein>
    <submittedName>
        <fullName evidence="1">Uncharacterized protein</fullName>
    </submittedName>
</protein>
<dbReference type="AlphaFoldDB" id="A0A1U7PVZ8"/>